<gene>
    <name evidence="1" type="ORF">ceV_177</name>
</gene>
<dbReference type="EMBL" id="KT820662">
    <property type="protein sequence ID" value="ALH23083.1"/>
    <property type="molecule type" value="Genomic_DNA"/>
</dbReference>
<evidence type="ECO:0000313" key="2">
    <source>
        <dbReference type="Proteomes" id="UP000203826"/>
    </source>
</evidence>
<sequence>MQPFDVDISGTTGQLGFPILPHGAGAFYNMFGASIKVPQAGRGYTYGEYMPYKGEIIGAAINLNSVSRAPGTPAAMKYYAACYGGGGAPFTSELIGSKIAGVDEGSIYYNTTGANGFVTLNSLITSNTGPFNAIPFATGSYIGIFVDSSGAPTADVAIEGTLYLNIK</sequence>
<proteinExistence type="predicted"/>
<name>A0A0N9QQG6_9VIRU</name>
<protein>
    <submittedName>
        <fullName evidence="1">Uncharacterized protein</fullName>
    </submittedName>
</protein>
<dbReference type="Proteomes" id="UP000203826">
    <property type="component" value="Segment"/>
</dbReference>
<keyword evidence="2" id="KW-1185">Reference proteome</keyword>
<reference evidence="1 2" key="1">
    <citation type="journal article" date="2015" name="Genome Announc.">
        <title>The 474-Kilobase-Pair Complete Genome Sequence of CeV-01B, a Virus Infecting Haptolina (Chrysochromulina) ericina (Prymnesiophyceae).</title>
        <authorList>
            <person name="Gallot-Lavallee L."/>
            <person name="Pagarete A."/>
            <person name="Legendre M."/>
            <person name="Santini S."/>
            <person name="Sandaa R.A."/>
            <person name="Himmelbauer H."/>
            <person name="Ogata H."/>
            <person name="Bratbak G."/>
            <person name="Claverie J.M."/>
        </authorList>
    </citation>
    <scope>NUCLEOTIDE SEQUENCE [LARGE SCALE GENOMIC DNA]</scope>
    <source>
        <strain evidence="1">CeV-01B</strain>
    </source>
</reference>
<evidence type="ECO:0000313" key="1">
    <source>
        <dbReference type="EMBL" id="ALH23083.1"/>
    </source>
</evidence>
<dbReference type="KEGG" id="vg:26049044"/>
<accession>A0A0N9QQG6</accession>
<organism evidence="1 2">
    <name type="scientific">Chrysochromulina ericina virus CeV-01B</name>
    <dbReference type="NCBI Taxonomy" id="3070830"/>
    <lineage>
        <taxon>Viruses</taxon>
        <taxon>Varidnaviria</taxon>
        <taxon>Bamfordvirae</taxon>
        <taxon>Nucleocytoviricota</taxon>
        <taxon>Megaviricetes</taxon>
        <taxon>Imitervirales</taxon>
        <taxon>Mesomimiviridae</taxon>
        <taxon>Tethysvirus</taxon>
        <taxon>Tethysvirus raunefjordenense</taxon>
    </lineage>
</organism>